<evidence type="ECO:0000256" key="1">
    <source>
        <dbReference type="ARBA" id="ARBA00005964"/>
    </source>
</evidence>
<keyword evidence="3 6" id="KW-0378">Hydrolase</keyword>
<dbReference type="EC" id="3.1.1.-" evidence="6"/>
<dbReference type="EMBL" id="ON929177">
    <property type="protein sequence ID" value="UXP71959.1"/>
    <property type="molecule type" value="mRNA"/>
</dbReference>
<evidence type="ECO:0000313" key="8">
    <source>
        <dbReference type="EMBL" id="KAG6455368.1"/>
    </source>
</evidence>
<organism evidence="8 10">
    <name type="scientific">Manduca sexta</name>
    <name type="common">Tobacco hawkmoth</name>
    <name type="synonym">Tobacco hornworm</name>
    <dbReference type="NCBI Taxonomy" id="7130"/>
    <lineage>
        <taxon>Eukaryota</taxon>
        <taxon>Metazoa</taxon>
        <taxon>Ecdysozoa</taxon>
        <taxon>Arthropoda</taxon>
        <taxon>Hexapoda</taxon>
        <taxon>Insecta</taxon>
        <taxon>Pterygota</taxon>
        <taxon>Neoptera</taxon>
        <taxon>Endopterygota</taxon>
        <taxon>Lepidoptera</taxon>
        <taxon>Glossata</taxon>
        <taxon>Ditrysia</taxon>
        <taxon>Bombycoidea</taxon>
        <taxon>Sphingidae</taxon>
        <taxon>Sphinginae</taxon>
        <taxon>Sphingini</taxon>
        <taxon>Manduca</taxon>
    </lineage>
</organism>
<sequence>MKFGKRIVLFNLFVMNLVDQPAPEVEIEQGVLSGKISPDGSFYEYLGIPYATTNSSTRFKAPLPPPSWKGVFKAIDEVDLCPQNSVFGIIGTEDCLKINVYVPVYGKRPLPVMVYVHGGAFILGSGGKLLYAPDYLIKHDVIVITFNYRLGALGFLCLGTKDAPGNAGLKDQIAALRWVRKNVAAFGGDPDNITIFGQSAGGTSVSLLLASEATTGLYKRAIVQSGSSLSSWALNRQPKWVASLIVKELGHDTNDPEEIYEILSKTSFKDLVRTKPARPLDKYLDTQLLHLPCVEKYIPGVEPAITDLPINLLTNKPKTNVSVMYGTTSKEGLFVISKDDDKTVKERDEKYIFASDLEFPSEKQAEIEDNKVRQFYFGDERMSMKNILNISDMFTHLYFEVPSILESEILMENSNMPVYNYYFNYAGGRNFLKYITGFKHESGACHADELLYIFRGNLWPFPIRNKDQQMINWMTKLWTNFAKNGDPTPPHDSQELPVRWSPSKKEDVKFLHIEDELTMGRTPNPSAYRLWKDLYNKYRKKYVDIY</sequence>
<protein>
    <recommendedName>
        <fullName evidence="6">Carboxylic ester hydrolase</fullName>
        <ecNumber evidence="6">3.1.1.-</ecNumber>
    </recommendedName>
</protein>
<reference evidence="9" key="3">
    <citation type="journal article" date="2022" name="Insect Sci.">
        <title>Genome-wide identification, classification, and expression profiling of serine esterases and other esterase-related proteins in the tobacco hornworm, Manduca sexta.</title>
        <authorList>
            <person name="Miao Z."/>
            <person name="Xiong C."/>
            <person name="Cao X."/>
            <person name="Shan T."/>
            <person name="Jin Q."/>
            <person name="Jiang H."/>
        </authorList>
    </citation>
    <scope>NUCLEOTIDE SEQUENCE</scope>
    <source>
        <strain evidence="9">AE3</strain>
    </source>
</reference>
<dbReference type="PANTHER" id="PTHR43142:SF1">
    <property type="entry name" value="CARBOXYLIC ESTER HYDROLASE"/>
    <property type="match status" value="1"/>
</dbReference>
<dbReference type="InterPro" id="IPR019826">
    <property type="entry name" value="Carboxylesterase_B_AS"/>
</dbReference>
<dbReference type="SUPFAM" id="SSF53474">
    <property type="entry name" value="alpha/beta-Hydrolases"/>
    <property type="match status" value="1"/>
</dbReference>
<evidence type="ECO:0000313" key="10">
    <source>
        <dbReference type="Proteomes" id="UP000791440"/>
    </source>
</evidence>
<evidence type="ECO:0000256" key="4">
    <source>
        <dbReference type="ARBA" id="ARBA00023157"/>
    </source>
</evidence>
<feature type="domain" description="Carboxylesterase type B" evidence="7">
    <location>
        <begin position="22"/>
        <end position="531"/>
    </location>
</feature>
<name>A0A921ZCB8_MANSE</name>
<comment type="similarity">
    <text evidence="1 6">Belongs to the type-B carboxylesterase/lipase family.</text>
</comment>
<keyword evidence="4" id="KW-1015">Disulfide bond</keyword>
<keyword evidence="5" id="KW-0325">Glycoprotein</keyword>
<dbReference type="PANTHER" id="PTHR43142">
    <property type="entry name" value="CARBOXYLIC ESTER HYDROLASE"/>
    <property type="match status" value="1"/>
</dbReference>
<feature type="signal peptide" evidence="6">
    <location>
        <begin position="1"/>
        <end position="19"/>
    </location>
</feature>
<dbReference type="AlphaFoldDB" id="A0A921ZCB8"/>
<dbReference type="OrthoDB" id="19653at2759"/>
<dbReference type="Pfam" id="PF00135">
    <property type="entry name" value="COesterase"/>
    <property type="match status" value="1"/>
</dbReference>
<evidence type="ECO:0000256" key="3">
    <source>
        <dbReference type="ARBA" id="ARBA00022801"/>
    </source>
</evidence>
<keyword evidence="10" id="KW-1185">Reference proteome</keyword>
<dbReference type="InterPro" id="IPR002018">
    <property type="entry name" value="CarbesteraseB"/>
</dbReference>
<dbReference type="PROSITE" id="PS00122">
    <property type="entry name" value="CARBOXYLESTERASE_B_1"/>
    <property type="match status" value="1"/>
</dbReference>
<dbReference type="Gene3D" id="3.40.50.1820">
    <property type="entry name" value="alpha/beta hydrolase"/>
    <property type="match status" value="1"/>
</dbReference>
<reference evidence="8" key="1">
    <citation type="journal article" date="2016" name="Insect Biochem. Mol. Biol.">
        <title>Multifaceted biological insights from a draft genome sequence of the tobacco hornworm moth, Manduca sexta.</title>
        <authorList>
            <person name="Kanost M.R."/>
            <person name="Arrese E.L."/>
            <person name="Cao X."/>
            <person name="Chen Y.R."/>
            <person name="Chellapilla S."/>
            <person name="Goldsmith M.R."/>
            <person name="Grosse-Wilde E."/>
            <person name="Heckel D.G."/>
            <person name="Herndon N."/>
            <person name="Jiang H."/>
            <person name="Papanicolaou A."/>
            <person name="Qu J."/>
            <person name="Soulages J.L."/>
            <person name="Vogel H."/>
            <person name="Walters J."/>
            <person name="Waterhouse R.M."/>
            <person name="Ahn S.J."/>
            <person name="Almeida F.C."/>
            <person name="An C."/>
            <person name="Aqrawi P."/>
            <person name="Bretschneider A."/>
            <person name="Bryant W.B."/>
            <person name="Bucks S."/>
            <person name="Chao H."/>
            <person name="Chevignon G."/>
            <person name="Christen J.M."/>
            <person name="Clarke D.F."/>
            <person name="Dittmer N.T."/>
            <person name="Ferguson L.C.F."/>
            <person name="Garavelou S."/>
            <person name="Gordon K.H.J."/>
            <person name="Gunaratna R.T."/>
            <person name="Han Y."/>
            <person name="Hauser F."/>
            <person name="He Y."/>
            <person name="Heidel-Fischer H."/>
            <person name="Hirsh A."/>
            <person name="Hu Y."/>
            <person name="Jiang H."/>
            <person name="Kalra D."/>
            <person name="Klinner C."/>
            <person name="Konig C."/>
            <person name="Kovar C."/>
            <person name="Kroll A.R."/>
            <person name="Kuwar S.S."/>
            <person name="Lee S.L."/>
            <person name="Lehman R."/>
            <person name="Li K."/>
            <person name="Li Z."/>
            <person name="Liang H."/>
            <person name="Lovelace S."/>
            <person name="Lu Z."/>
            <person name="Mansfield J.H."/>
            <person name="McCulloch K.J."/>
            <person name="Mathew T."/>
            <person name="Morton B."/>
            <person name="Muzny D.M."/>
            <person name="Neunemann D."/>
            <person name="Ongeri F."/>
            <person name="Pauchet Y."/>
            <person name="Pu L.L."/>
            <person name="Pyrousis I."/>
            <person name="Rao X.J."/>
            <person name="Redding A."/>
            <person name="Roesel C."/>
            <person name="Sanchez-Gracia A."/>
            <person name="Schaack S."/>
            <person name="Shukla A."/>
            <person name="Tetreau G."/>
            <person name="Wang Y."/>
            <person name="Xiong G.H."/>
            <person name="Traut W."/>
            <person name="Walsh T.K."/>
            <person name="Worley K.C."/>
            <person name="Wu D."/>
            <person name="Wu W."/>
            <person name="Wu Y.Q."/>
            <person name="Zhang X."/>
            <person name="Zou Z."/>
            <person name="Zucker H."/>
            <person name="Briscoe A.D."/>
            <person name="Burmester T."/>
            <person name="Clem R.J."/>
            <person name="Feyereisen R."/>
            <person name="Grimmelikhuijzen C.J.P."/>
            <person name="Hamodrakas S.J."/>
            <person name="Hansson B.S."/>
            <person name="Huguet E."/>
            <person name="Jermiin L.S."/>
            <person name="Lan Q."/>
            <person name="Lehman H.K."/>
            <person name="Lorenzen M."/>
            <person name="Merzendorfer H."/>
            <person name="Michalopoulos I."/>
            <person name="Morton D.B."/>
            <person name="Muthukrishnan S."/>
            <person name="Oakeshott J.G."/>
            <person name="Palmer W."/>
            <person name="Park Y."/>
            <person name="Passarelli A.L."/>
            <person name="Rozas J."/>
            <person name="Schwartz L.M."/>
            <person name="Smith W."/>
            <person name="Southgate A."/>
            <person name="Vilcinskas A."/>
            <person name="Vogt R."/>
            <person name="Wang P."/>
            <person name="Werren J."/>
            <person name="Yu X.Q."/>
            <person name="Zhou J.J."/>
            <person name="Brown S.J."/>
            <person name="Scherer S.E."/>
            <person name="Richards S."/>
            <person name="Blissard G.W."/>
        </authorList>
    </citation>
    <scope>NUCLEOTIDE SEQUENCE</scope>
</reference>
<gene>
    <name evidence="8" type="ORF">O3G_MSEX009173</name>
</gene>
<dbReference type="InterPro" id="IPR029058">
    <property type="entry name" value="AB_hydrolase_fold"/>
</dbReference>
<proteinExistence type="evidence at transcript level"/>
<keyword evidence="6" id="KW-0732">Signal</keyword>
<evidence type="ECO:0000313" key="9">
    <source>
        <dbReference type="EMBL" id="UXP71959.1"/>
    </source>
</evidence>
<evidence type="ECO:0000259" key="7">
    <source>
        <dbReference type="Pfam" id="PF00135"/>
    </source>
</evidence>
<dbReference type="Proteomes" id="UP000791440">
    <property type="component" value="Unassembled WGS sequence"/>
</dbReference>
<evidence type="ECO:0000256" key="2">
    <source>
        <dbReference type="ARBA" id="ARBA00022487"/>
    </source>
</evidence>
<feature type="chain" id="PRO_5039737686" description="Carboxylic ester hydrolase" evidence="6">
    <location>
        <begin position="20"/>
        <end position="546"/>
    </location>
</feature>
<accession>A0A921ZCB8</accession>
<evidence type="ECO:0000256" key="6">
    <source>
        <dbReference type="RuleBase" id="RU361235"/>
    </source>
</evidence>
<dbReference type="GO" id="GO:0052689">
    <property type="term" value="F:carboxylic ester hydrolase activity"/>
    <property type="evidence" value="ECO:0007669"/>
    <property type="project" value="UniProtKB-KW"/>
</dbReference>
<evidence type="ECO:0000256" key="5">
    <source>
        <dbReference type="ARBA" id="ARBA00023180"/>
    </source>
</evidence>
<reference evidence="8" key="2">
    <citation type="submission" date="2020-12" db="EMBL/GenBank/DDBJ databases">
        <authorList>
            <person name="Kanost M."/>
        </authorList>
    </citation>
    <scope>NUCLEOTIDE SEQUENCE</scope>
</reference>
<dbReference type="EMBL" id="JH668489">
    <property type="protein sequence ID" value="KAG6455368.1"/>
    <property type="molecule type" value="Genomic_DNA"/>
</dbReference>
<keyword evidence="2" id="KW-0719">Serine esterase</keyword>